<dbReference type="KEGG" id="adg:Adeg_1610"/>
<evidence type="ECO:0000313" key="3">
    <source>
        <dbReference type="Proteomes" id="UP000002620"/>
    </source>
</evidence>
<dbReference type="CDD" id="cd02440">
    <property type="entry name" value="AdoMet_MTases"/>
    <property type="match status" value="1"/>
</dbReference>
<proteinExistence type="predicted"/>
<gene>
    <name evidence="2" type="ordered locus">Adeg_1610</name>
</gene>
<feature type="domain" description="Methyltransferase type 11" evidence="1">
    <location>
        <begin position="44"/>
        <end position="137"/>
    </location>
</feature>
<dbReference type="STRING" id="429009.Adeg_1610"/>
<dbReference type="Proteomes" id="UP000002620">
    <property type="component" value="Chromosome"/>
</dbReference>
<dbReference type="HOGENOM" id="CLU_037990_14_0_9"/>
<dbReference type="Pfam" id="PF08241">
    <property type="entry name" value="Methyltransf_11"/>
    <property type="match status" value="1"/>
</dbReference>
<dbReference type="InterPro" id="IPR050508">
    <property type="entry name" value="Methyltransf_Superfamily"/>
</dbReference>
<dbReference type="InterPro" id="IPR013216">
    <property type="entry name" value="Methyltransf_11"/>
</dbReference>
<dbReference type="PANTHER" id="PTHR42912">
    <property type="entry name" value="METHYLTRANSFERASE"/>
    <property type="match status" value="1"/>
</dbReference>
<evidence type="ECO:0000259" key="1">
    <source>
        <dbReference type="Pfam" id="PF08241"/>
    </source>
</evidence>
<keyword evidence="3" id="KW-1185">Reference proteome</keyword>
<dbReference type="OrthoDB" id="9772751at2"/>
<dbReference type="InterPro" id="IPR029063">
    <property type="entry name" value="SAM-dependent_MTases_sf"/>
</dbReference>
<organism evidence="2 3">
    <name type="scientific">Ammonifex degensii (strain DSM 10501 / KC4)</name>
    <dbReference type="NCBI Taxonomy" id="429009"/>
    <lineage>
        <taxon>Bacteria</taxon>
        <taxon>Bacillati</taxon>
        <taxon>Bacillota</taxon>
        <taxon>Clostridia</taxon>
        <taxon>Thermoanaerobacterales</taxon>
        <taxon>Thermoanaerobacteraceae</taxon>
        <taxon>Ammonifex</taxon>
    </lineage>
</organism>
<keyword evidence="2" id="KW-0808">Transferase</keyword>
<sequence length="225" mass="25233">MPLFDAYATHYEDWYATPRGRLVWELEWRCLQKLLSLRPGEKVLDAGCGTGVVSRALAAAGAEVTGIDISPAMLAVAREKGAGGNIVYLEGDMSSLPFPDASFDAVVCFTALEFVAEPERALEEMWRVLKPGGRLLVGVLNHRSSWARRRKGKGVFAHAHFYSVRELEQLLRKLNPCRVKWQGVIYFPPELPSWLFSLVPLFEFLGRLFFKSSAAVLIFRADKCL</sequence>
<accession>C9R8S5</accession>
<dbReference type="GO" id="GO:0032259">
    <property type="term" value="P:methylation"/>
    <property type="evidence" value="ECO:0007669"/>
    <property type="project" value="UniProtKB-KW"/>
</dbReference>
<dbReference type="EMBL" id="CP001785">
    <property type="protein sequence ID" value="ACX52704.1"/>
    <property type="molecule type" value="Genomic_DNA"/>
</dbReference>
<dbReference type="GO" id="GO:0008757">
    <property type="term" value="F:S-adenosylmethionine-dependent methyltransferase activity"/>
    <property type="evidence" value="ECO:0007669"/>
    <property type="project" value="InterPro"/>
</dbReference>
<dbReference type="Gene3D" id="3.40.50.150">
    <property type="entry name" value="Vaccinia Virus protein VP39"/>
    <property type="match status" value="1"/>
</dbReference>
<keyword evidence="2" id="KW-0489">Methyltransferase</keyword>
<evidence type="ECO:0000313" key="2">
    <source>
        <dbReference type="EMBL" id="ACX52704.1"/>
    </source>
</evidence>
<protein>
    <submittedName>
        <fullName evidence="2">Methyltransferase type 11</fullName>
    </submittedName>
</protein>
<dbReference type="AlphaFoldDB" id="C9R8S5"/>
<dbReference type="RefSeq" id="WP_015739581.1">
    <property type="nucleotide sequence ID" value="NC_013385.1"/>
</dbReference>
<name>C9R8S5_AMMDK</name>
<dbReference type="SUPFAM" id="SSF53335">
    <property type="entry name" value="S-adenosyl-L-methionine-dependent methyltransferases"/>
    <property type="match status" value="1"/>
</dbReference>
<reference evidence="2 3" key="1">
    <citation type="submission" date="2009-10" db="EMBL/GenBank/DDBJ databases">
        <title>Complete sequence of chromosome of Ammonifex degensii KC4.</title>
        <authorList>
            <consortium name="US DOE Joint Genome Institute"/>
            <person name="Kerfeld C."/>
            <person name="Goodner B."/>
            <person name="Huber H."/>
            <person name="Stetter K."/>
            <person name="Lucas S."/>
            <person name="Copeland A."/>
            <person name="Lapidus A."/>
            <person name="Glavina del Rio T."/>
            <person name="Dalin E."/>
            <person name="Tice H."/>
            <person name="Bruce D."/>
            <person name="Goodwin L."/>
            <person name="Pitluck S."/>
            <person name="Saunders E."/>
            <person name="Brettin T."/>
            <person name="Detter J.C."/>
            <person name="Han C."/>
            <person name="Larimer F."/>
            <person name="Land M."/>
            <person name="Hauser L."/>
            <person name="Kyrpides N."/>
            <person name="Ovchinnikova G."/>
            <person name="Richardson P."/>
        </authorList>
    </citation>
    <scope>NUCLEOTIDE SEQUENCE [LARGE SCALE GENOMIC DNA]</scope>
    <source>
        <strain evidence="3">DSM 10501 / KC4</strain>
    </source>
</reference>
<dbReference type="eggNOG" id="COG2226">
    <property type="taxonomic scope" value="Bacteria"/>
</dbReference>